<name>A0A0E9T6V3_ANGAN</name>
<sequence>MSEHGFEPKPWPQAGTSWSTCQLPLQHRIGWNRSPHFVKHSWFYQ</sequence>
<evidence type="ECO:0000313" key="1">
    <source>
        <dbReference type="EMBL" id="JAH49351.1"/>
    </source>
</evidence>
<reference evidence="1" key="2">
    <citation type="journal article" date="2015" name="Fish Shellfish Immunol.">
        <title>Early steps in the European eel (Anguilla anguilla)-Vibrio vulnificus interaction in the gills: Role of the RtxA13 toxin.</title>
        <authorList>
            <person name="Callol A."/>
            <person name="Pajuelo D."/>
            <person name="Ebbesson L."/>
            <person name="Teles M."/>
            <person name="MacKenzie S."/>
            <person name="Amaro C."/>
        </authorList>
    </citation>
    <scope>NUCLEOTIDE SEQUENCE</scope>
</reference>
<reference evidence="1" key="1">
    <citation type="submission" date="2014-11" db="EMBL/GenBank/DDBJ databases">
        <authorList>
            <person name="Amaro Gonzalez C."/>
        </authorList>
    </citation>
    <scope>NUCLEOTIDE SEQUENCE</scope>
</reference>
<dbReference type="EMBL" id="GBXM01059226">
    <property type="protein sequence ID" value="JAH49351.1"/>
    <property type="molecule type" value="Transcribed_RNA"/>
</dbReference>
<accession>A0A0E9T6V3</accession>
<organism evidence="1">
    <name type="scientific">Anguilla anguilla</name>
    <name type="common">European freshwater eel</name>
    <name type="synonym">Muraena anguilla</name>
    <dbReference type="NCBI Taxonomy" id="7936"/>
    <lineage>
        <taxon>Eukaryota</taxon>
        <taxon>Metazoa</taxon>
        <taxon>Chordata</taxon>
        <taxon>Craniata</taxon>
        <taxon>Vertebrata</taxon>
        <taxon>Euteleostomi</taxon>
        <taxon>Actinopterygii</taxon>
        <taxon>Neopterygii</taxon>
        <taxon>Teleostei</taxon>
        <taxon>Anguilliformes</taxon>
        <taxon>Anguillidae</taxon>
        <taxon>Anguilla</taxon>
    </lineage>
</organism>
<dbReference type="AlphaFoldDB" id="A0A0E9T6V3"/>
<proteinExistence type="predicted"/>
<protein>
    <submittedName>
        <fullName evidence="1">Uncharacterized protein</fullName>
    </submittedName>
</protein>